<evidence type="ECO:0000313" key="3">
    <source>
        <dbReference type="Proteomes" id="UP001592581"/>
    </source>
</evidence>
<evidence type="ECO:0000256" key="1">
    <source>
        <dbReference type="SAM" id="MobiDB-lite"/>
    </source>
</evidence>
<evidence type="ECO:0000313" key="2">
    <source>
        <dbReference type="EMBL" id="MFC1441407.1"/>
    </source>
</evidence>
<feature type="region of interest" description="Disordered" evidence="1">
    <location>
        <begin position="59"/>
        <end position="119"/>
    </location>
</feature>
<name>A0ABV6XTA7_9ACTN</name>
<feature type="compositionally biased region" description="Basic and acidic residues" evidence="1">
    <location>
        <begin position="64"/>
        <end position="92"/>
    </location>
</feature>
<dbReference type="EMBL" id="JBEUKS010000009">
    <property type="protein sequence ID" value="MFC1441407.1"/>
    <property type="molecule type" value="Genomic_DNA"/>
</dbReference>
<protein>
    <submittedName>
        <fullName evidence="2">Uncharacterized protein</fullName>
    </submittedName>
</protein>
<keyword evidence="3" id="KW-1185">Reference proteome</keyword>
<dbReference type="Proteomes" id="UP001592581">
    <property type="component" value="Unassembled WGS sequence"/>
</dbReference>
<dbReference type="RefSeq" id="WP_380566603.1">
    <property type="nucleotide sequence ID" value="NZ_JBEUKS010000009.1"/>
</dbReference>
<reference evidence="2 3" key="1">
    <citation type="submission" date="2024-06" db="EMBL/GenBank/DDBJ databases">
        <authorList>
            <person name="Lee S.D."/>
        </authorList>
    </citation>
    <scope>NUCLEOTIDE SEQUENCE [LARGE SCALE GENOMIC DNA]</scope>
    <source>
        <strain evidence="2 3">N1-10</strain>
    </source>
</reference>
<comment type="caution">
    <text evidence="2">The sequence shown here is derived from an EMBL/GenBank/DDBJ whole genome shotgun (WGS) entry which is preliminary data.</text>
</comment>
<sequence>MVTHDLDHAPKSVLAPLGEQFLPDAGRHREGEALTGTLLVGTLLVGHRFEHAEQYQLGEVSRAAGREQHPLDSQDEWERQRGGSEYRGELRHPRTRQPPQYCHPVGRRHHRIGARIRGR</sequence>
<proteinExistence type="predicted"/>
<gene>
    <name evidence="2" type="ORF">ABUW04_24410</name>
</gene>
<accession>A0ABV6XTA7</accession>
<organism evidence="2 3">
    <name type="scientific">Streptacidiphilus jeojiensis</name>
    <dbReference type="NCBI Taxonomy" id="3229225"/>
    <lineage>
        <taxon>Bacteria</taxon>
        <taxon>Bacillati</taxon>
        <taxon>Actinomycetota</taxon>
        <taxon>Actinomycetes</taxon>
        <taxon>Kitasatosporales</taxon>
        <taxon>Streptomycetaceae</taxon>
        <taxon>Streptacidiphilus</taxon>
    </lineage>
</organism>
<feature type="compositionally biased region" description="Basic residues" evidence="1">
    <location>
        <begin position="105"/>
        <end position="119"/>
    </location>
</feature>